<dbReference type="EMBL" id="JANTHX010000004">
    <property type="protein sequence ID" value="MCS0498403.1"/>
    <property type="molecule type" value="Genomic_DNA"/>
</dbReference>
<evidence type="ECO:0000313" key="1">
    <source>
        <dbReference type="EMBL" id="MCS0498403.1"/>
    </source>
</evidence>
<proteinExistence type="predicted"/>
<organism evidence="1 2">
    <name type="scientific">Protaetiibacter mangrovi</name>
    <dbReference type="NCBI Taxonomy" id="2970926"/>
    <lineage>
        <taxon>Bacteria</taxon>
        <taxon>Bacillati</taxon>
        <taxon>Actinomycetota</taxon>
        <taxon>Actinomycetes</taxon>
        <taxon>Micrococcales</taxon>
        <taxon>Microbacteriaceae</taxon>
        <taxon>Protaetiibacter</taxon>
    </lineage>
</organism>
<name>A0ABT1ZCG7_9MICO</name>
<dbReference type="RefSeq" id="WP_258797322.1">
    <property type="nucleotide sequence ID" value="NZ_JANTHX010000004.1"/>
</dbReference>
<accession>A0ABT1ZCG7</accession>
<sequence>MKVELSGVNKGAALPAASLEFSSGELVLAEAETAERPTVLGLIASGRMRPAGGTVRIDGEADTARIRREVALVDAPSVSEPPAGVALAAVVAEELMFAGRWPSRPAVRRTLDELGAAADASTRMADLAPATRVRVLSELALLRPGVTGIVVVAPDRHGGEPASWRAHLSAIAERGVAVLAIVGRPAMAALEPWSAE</sequence>
<evidence type="ECO:0000313" key="2">
    <source>
        <dbReference type="Proteomes" id="UP001205337"/>
    </source>
</evidence>
<reference evidence="1 2" key="1">
    <citation type="submission" date="2022-08" db="EMBL/GenBank/DDBJ databases">
        <authorList>
            <person name="Li F."/>
        </authorList>
    </citation>
    <scope>NUCLEOTIDE SEQUENCE [LARGE SCALE GENOMIC DNA]</scope>
    <source>
        <strain evidence="1 2">10F1B-8-1</strain>
    </source>
</reference>
<protein>
    <recommendedName>
        <fullName evidence="3">ABC transporter ATP-binding protein</fullName>
    </recommendedName>
</protein>
<dbReference type="Proteomes" id="UP001205337">
    <property type="component" value="Unassembled WGS sequence"/>
</dbReference>
<comment type="caution">
    <text evidence="1">The sequence shown here is derived from an EMBL/GenBank/DDBJ whole genome shotgun (WGS) entry which is preliminary data.</text>
</comment>
<evidence type="ECO:0008006" key="3">
    <source>
        <dbReference type="Google" id="ProtNLM"/>
    </source>
</evidence>
<keyword evidence="2" id="KW-1185">Reference proteome</keyword>
<gene>
    <name evidence="1" type="ORF">NUH29_02420</name>
</gene>